<name>A0A1R3JMA0_COCAP</name>
<evidence type="ECO:0000313" key="4">
    <source>
        <dbReference type="Proteomes" id="UP000188268"/>
    </source>
</evidence>
<evidence type="ECO:0008006" key="5">
    <source>
        <dbReference type="Google" id="ProtNLM"/>
    </source>
</evidence>
<evidence type="ECO:0000256" key="2">
    <source>
        <dbReference type="SAM" id="Phobius"/>
    </source>
</evidence>
<feature type="region of interest" description="Disordered" evidence="1">
    <location>
        <begin position="236"/>
        <end position="257"/>
    </location>
</feature>
<dbReference type="STRING" id="210143.A0A1R3JMA0"/>
<dbReference type="OrthoDB" id="1932497at2759"/>
<reference evidence="3 4" key="1">
    <citation type="submission" date="2013-09" db="EMBL/GenBank/DDBJ databases">
        <title>Corchorus capsularis genome sequencing.</title>
        <authorList>
            <person name="Alam M."/>
            <person name="Haque M.S."/>
            <person name="Islam M.S."/>
            <person name="Emdad E.M."/>
            <person name="Islam M.M."/>
            <person name="Ahmed B."/>
            <person name="Halim A."/>
            <person name="Hossen Q.M.M."/>
            <person name="Hossain M.Z."/>
            <person name="Ahmed R."/>
            <person name="Khan M.M."/>
            <person name="Islam R."/>
            <person name="Rashid M.M."/>
            <person name="Khan S.A."/>
            <person name="Rahman M.S."/>
            <person name="Alam M."/>
        </authorList>
    </citation>
    <scope>NUCLEOTIDE SEQUENCE [LARGE SCALE GENOMIC DNA]</scope>
    <source>
        <strain evidence="4">cv. CVL-1</strain>
        <tissue evidence="3">Whole seedling</tissue>
    </source>
</reference>
<accession>A0A1R3JMA0</accession>
<feature type="compositionally biased region" description="Polar residues" evidence="1">
    <location>
        <begin position="108"/>
        <end position="118"/>
    </location>
</feature>
<keyword evidence="2" id="KW-0812">Transmembrane</keyword>
<sequence>MFYPFVCGAFQHHQEEEDDDLPWSIPVSSSPRKCSRRKKDSSKKNPYSTRGLEQFSALLAELEEKRQQIYSQMGTRGLVRFVYKNSNDCVPIVVKLKDNKKEEKGKLSNTKNQQQQPAVSEVINYKPPTPKSQSESEKKLLASPKSPSESDKKLEKKQSFSWNVKSGKLGRPSYYIPAVIILILVLLTCFGRSVAILFTCVGWYIVPAISGEQAGSNFRTSMKKKDFGRKLSGNKLVSGNLSSPNSKKFEVTRDKFP</sequence>
<evidence type="ECO:0000313" key="3">
    <source>
        <dbReference type="EMBL" id="OMO95976.1"/>
    </source>
</evidence>
<dbReference type="Gramene" id="OMO95976">
    <property type="protein sequence ID" value="OMO95976"/>
    <property type="gene ID" value="CCACVL1_05140"/>
</dbReference>
<protein>
    <recommendedName>
        <fullName evidence="5">ZCF37</fullName>
    </recommendedName>
</protein>
<dbReference type="Proteomes" id="UP000188268">
    <property type="component" value="Unassembled WGS sequence"/>
</dbReference>
<organism evidence="3 4">
    <name type="scientific">Corchorus capsularis</name>
    <name type="common">Jute</name>
    <dbReference type="NCBI Taxonomy" id="210143"/>
    <lineage>
        <taxon>Eukaryota</taxon>
        <taxon>Viridiplantae</taxon>
        <taxon>Streptophyta</taxon>
        <taxon>Embryophyta</taxon>
        <taxon>Tracheophyta</taxon>
        <taxon>Spermatophyta</taxon>
        <taxon>Magnoliopsida</taxon>
        <taxon>eudicotyledons</taxon>
        <taxon>Gunneridae</taxon>
        <taxon>Pentapetalae</taxon>
        <taxon>rosids</taxon>
        <taxon>malvids</taxon>
        <taxon>Malvales</taxon>
        <taxon>Malvaceae</taxon>
        <taxon>Grewioideae</taxon>
        <taxon>Apeibeae</taxon>
        <taxon>Corchorus</taxon>
    </lineage>
</organism>
<keyword evidence="4" id="KW-1185">Reference proteome</keyword>
<dbReference type="AlphaFoldDB" id="A0A1R3JMA0"/>
<feature type="region of interest" description="Disordered" evidence="1">
    <location>
        <begin position="102"/>
        <end position="154"/>
    </location>
</feature>
<dbReference type="InterPro" id="IPR045880">
    <property type="entry name" value="ZCF37"/>
</dbReference>
<dbReference type="EMBL" id="AWWV01007542">
    <property type="protein sequence ID" value="OMO95976.1"/>
    <property type="molecule type" value="Genomic_DNA"/>
</dbReference>
<feature type="transmembrane region" description="Helical" evidence="2">
    <location>
        <begin position="174"/>
        <end position="206"/>
    </location>
</feature>
<comment type="caution">
    <text evidence="3">The sequence shown here is derived from an EMBL/GenBank/DDBJ whole genome shotgun (WGS) entry which is preliminary data.</text>
</comment>
<dbReference type="PANTHER" id="PTHR35275">
    <property type="entry name" value="ZCF37"/>
    <property type="match status" value="1"/>
</dbReference>
<feature type="region of interest" description="Disordered" evidence="1">
    <location>
        <begin position="17"/>
        <end position="48"/>
    </location>
</feature>
<dbReference type="OMA" id="CCTSVWW"/>
<evidence type="ECO:0000256" key="1">
    <source>
        <dbReference type="SAM" id="MobiDB-lite"/>
    </source>
</evidence>
<gene>
    <name evidence="3" type="ORF">CCACVL1_05140</name>
</gene>
<feature type="compositionally biased region" description="Basic and acidic residues" evidence="1">
    <location>
        <begin position="247"/>
        <end position="257"/>
    </location>
</feature>
<keyword evidence="2" id="KW-1133">Transmembrane helix</keyword>
<proteinExistence type="predicted"/>
<dbReference type="PANTHER" id="PTHR35275:SF1">
    <property type="entry name" value="OS07G0585900 PROTEIN"/>
    <property type="match status" value="1"/>
</dbReference>
<keyword evidence="2" id="KW-0472">Membrane</keyword>
<feature type="compositionally biased region" description="Polar residues" evidence="1">
    <location>
        <begin position="236"/>
        <end position="246"/>
    </location>
</feature>